<dbReference type="InterPro" id="IPR011663">
    <property type="entry name" value="UTRA"/>
</dbReference>
<dbReference type="CDD" id="cd07377">
    <property type="entry name" value="WHTH_GntR"/>
    <property type="match status" value="1"/>
</dbReference>
<evidence type="ECO:0000256" key="2">
    <source>
        <dbReference type="ARBA" id="ARBA00023125"/>
    </source>
</evidence>
<protein>
    <submittedName>
        <fullName evidence="5">GntR family transcriptional regulator</fullName>
    </submittedName>
</protein>
<name>A0A2T5FU63_9SPHN</name>
<dbReference type="OrthoDB" id="7173258at2"/>
<evidence type="ECO:0000313" key="6">
    <source>
        <dbReference type="Proteomes" id="UP000244162"/>
    </source>
</evidence>
<dbReference type="InterPro" id="IPR036390">
    <property type="entry name" value="WH_DNA-bd_sf"/>
</dbReference>
<dbReference type="PRINTS" id="PR00035">
    <property type="entry name" value="HTHGNTR"/>
</dbReference>
<evidence type="ECO:0000256" key="3">
    <source>
        <dbReference type="ARBA" id="ARBA00023163"/>
    </source>
</evidence>
<dbReference type="Gene3D" id="3.40.1410.10">
    <property type="entry name" value="Chorismate lyase-like"/>
    <property type="match status" value="1"/>
</dbReference>
<dbReference type="PROSITE" id="PS50949">
    <property type="entry name" value="HTH_GNTR"/>
    <property type="match status" value="1"/>
</dbReference>
<dbReference type="Proteomes" id="UP000244162">
    <property type="component" value="Unassembled WGS sequence"/>
</dbReference>
<dbReference type="SUPFAM" id="SSF64288">
    <property type="entry name" value="Chorismate lyase-like"/>
    <property type="match status" value="1"/>
</dbReference>
<dbReference type="InterPro" id="IPR050679">
    <property type="entry name" value="Bact_HTH_transcr_reg"/>
</dbReference>
<dbReference type="InterPro" id="IPR000524">
    <property type="entry name" value="Tscrpt_reg_HTH_GntR"/>
</dbReference>
<dbReference type="RefSeq" id="WP_107969757.1">
    <property type="nucleotide sequence ID" value="NZ_NWBU01000017.1"/>
</dbReference>
<keyword evidence="1" id="KW-0805">Transcription regulation</keyword>
<dbReference type="SMART" id="SM00345">
    <property type="entry name" value="HTH_GNTR"/>
    <property type="match status" value="1"/>
</dbReference>
<proteinExistence type="predicted"/>
<keyword evidence="2" id="KW-0238">DNA-binding</keyword>
<feature type="domain" description="HTH gntR-type" evidence="4">
    <location>
        <begin position="16"/>
        <end position="84"/>
    </location>
</feature>
<organism evidence="5 6">
    <name type="scientific">Sphingomonas oleivorans</name>
    <dbReference type="NCBI Taxonomy" id="1735121"/>
    <lineage>
        <taxon>Bacteria</taxon>
        <taxon>Pseudomonadati</taxon>
        <taxon>Pseudomonadota</taxon>
        <taxon>Alphaproteobacteria</taxon>
        <taxon>Sphingomonadales</taxon>
        <taxon>Sphingomonadaceae</taxon>
        <taxon>Sphingomonas</taxon>
    </lineage>
</organism>
<dbReference type="Pfam" id="PF00392">
    <property type="entry name" value="GntR"/>
    <property type="match status" value="1"/>
</dbReference>
<dbReference type="EMBL" id="NWBU01000017">
    <property type="protein sequence ID" value="PTQ07822.1"/>
    <property type="molecule type" value="Genomic_DNA"/>
</dbReference>
<dbReference type="Gene3D" id="1.10.10.10">
    <property type="entry name" value="Winged helix-like DNA-binding domain superfamily/Winged helix DNA-binding domain"/>
    <property type="match status" value="1"/>
</dbReference>
<comment type="caution">
    <text evidence="5">The sequence shown here is derived from an EMBL/GenBank/DDBJ whole genome shotgun (WGS) entry which is preliminary data.</text>
</comment>
<dbReference type="InterPro" id="IPR036388">
    <property type="entry name" value="WH-like_DNA-bd_sf"/>
</dbReference>
<dbReference type="PANTHER" id="PTHR44846">
    <property type="entry name" value="MANNOSYL-D-GLYCERATE TRANSPORT/METABOLISM SYSTEM REPRESSOR MNGR-RELATED"/>
    <property type="match status" value="1"/>
</dbReference>
<evidence type="ECO:0000259" key="4">
    <source>
        <dbReference type="PROSITE" id="PS50949"/>
    </source>
</evidence>
<dbReference type="InterPro" id="IPR028978">
    <property type="entry name" value="Chorismate_lyase_/UTRA_dom_sf"/>
</dbReference>
<keyword evidence="3" id="KW-0804">Transcription</keyword>
<dbReference type="PANTHER" id="PTHR44846:SF1">
    <property type="entry name" value="MANNOSYL-D-GLYCERATE TRANSPORT_METABOLISM SYSTEM REPRESSOR MNGR-RELATED"/>
    <property type="match status" value="1"/>
</dbReference>
<dbReference type="SMART" id="SM00866">
    <property type="entry name" value="UTRA"/>
    <property type="match status" value="1"/>
</dbReference>
<dbReference type="Pfam" id="PF07702">
    <property type="entry name" value="UTRA"/>
    <property type="match status" value="1"/>
</dbReference>
<evidence type="ECO:0000256" key="1">
    <source>
        <dbReference type="ARBA" id="ARBA00023015"/>
    </source>
</evidence>
<keyword evidence="6" id="KW-1185">Reference proteome</keyword>
<reference evidence="5 6" key="1">
    <citation type="submission" date="2017-09" db="EMBL/GenBank/DDBJ databases">
        <title>Sphingomonas panjinensis sp.nov., isolated from oil-contaminated soil.</title>
        <authorList>
            <person name="Wang L."/>
            <person name="Chen L."/>
        </authorList>
    </citation>
    <scope>NUCLEOTIDE SEQUENCE [LARGE SCALE GENOMIC DNA]</scope>
    <source>
        <strain evidence="5 6">FW-11</strain>
    </source>
</reference>
<dbReference type="SUPFAM" id="SSF46785">
    <property type="entry name" value="Winged helix' DNA-binding domain"/>
    <property type="match status" value="1"/>
</dbReference>
<dbReference type="AlphaFoldDB" id="A0A2T5FU63"/>
<sequence length="246" mass="27561">MSLAEQIGPLETEIRAPLYLRLQRALRRAVESQLLKPDEALPPERDLAADFDVSRITVRKALDGLVEEGLLTRRQGAGTFVKGVVEKQFSKLTSFSEDMATRGRKVRTKWLSKSEGAVRPEEALTLGLSPGTRVFRFQRVRYADDMPMALEHSVISGFGLAGIDAVHDSLYEALQATGSRPVRALQRLRAVPFDAEQAMLLDVEQGAPGLFIERRGYLEDGRPIEMTHSWYRGDAYDFVAELNERS</sequence>
<dbReference type="GO" id="GO:0045892">
    <property type="term" value="P:negative regulation of DNA-templated transcription"/>
    <property type="evidence" value="ECO:0007669"/>
    <property type="project" value="TreeGrafter"/>
</dbReference>
<evidence type="ECO:0000313" key="5">
    <source>
        <dbReference type="EMBL" id="PTQ07822.1"/>
    </source>
</evidence>
<gene>
    <name evidence="5" type="ORF">CLG96_16905</name>
</gene>
<dbReference type="GO" id="GO:0003700">
    <property type="term" value="F:DNA-binding transcription factor activity"/>
    <property type="evidence" value="ECO:0007669"/>
    <property type="project" value="InterPro"/>
</dbReference>
<accession>A0A2T5FU63</accession>
<dbReference type="GO" id="GO:0003677">
    <property type="term" value="F:DNA binding"/>
    <property type="evidence" value="ECO:0007669"/>
    <property type="project" value="UniProtKB-KW"/>
</dbReference>